<keyword evidence="4" id="KW-0819">tRNA processing</keyword>
<evidence type="ECO:0000256" key="2">
    <source>
        <dbReference type="ARBA" id="ARBA00022555"/>
    </source>
</evidence>
<name>A0AA37MXY9_9FIRM</name>
<dbReference type="CDD" id="cd01998">
    <property type="entry name" value="MnmA_TRMU-like"/>
    <property type="match status" value="1"/>
</dbReference>
<dbReference type="InterPro" id="IPR046885">
    <property type="entry name" value="MnmA-like_C"/>
</dbReference>
<dbReference type="NCBIfam" id="NF001138">
    <property type="entry name" value="PRK00143.1"/>
    <property type="match status" value="1"/>
</dbReference>
<dbReference type="NCBIfam" id="TIGR00420">
    <property type="entry name" value="trmU"/>
    <property type="match status" value="1"/>
</dbReference>
<evidence type="ECO:0000259" key="10">
    <source>
        <dbReference type="Pfam" id="PF20258"/>
    </source>
</evidence>
<dbReference type="InterPro" id="IPR046884">
    <property type="entry name" value="MnmA-like_central"/>
</dbReference>
<evidence type="ECO:0000313" key="12">
    <source>
        <dbReference type="EMBL" id="GJN64544.1"/>
    </source>
</evidence>
<dbReference type="RefSeq" id="WP_238316740.1">
    <property type="nucleotide sequence ID" value="NZ_BQKV01000036.1"/>
</dbReference>
<accession>A0AA37MXY9</accession>
<keyword evidence="13" id="KW-1185">Reference proteome</keyword>
<dbReference type="Gene3D" id="2.30.30.280">
    <property type="entry name" value="Adenine nucleotide alpha hydrolases-like domains"/>
    <property type="match status" value="1"/>
</dbReference>
<dbReference type="EMBL" id="BQKV01000036">
    <property type="protein sequence ID" value="GJN64544.1"/>
    <property type="molecule type" value="Genomic_DNA"/>
</dbReference>
<proteinExistence type="predicted"/>
<evidence type="ECO:0000256" key="3">
    <source>
        <dbReference type="ARBA" id="ARBA00022679"/>
    </source>
</evidence>
<keyword evidence="6" id="KW-0067">ATP-binding</keyword>
<dbReference type="Gene3D" id="2.40.30.10">
    <property type="entry name" value="Translation factors"/>
    <property type="match status" value="1"/>
</dbReference>
<dbReference type="EC" id="2.8.1.13" evidence="1"/>
<dbReference type="InterPro" id="IPR014729">
    <property type="entry name" value="Rossmann-like_a/b/a_fold"/>
</dbReference>
<dbReference type="GO" id="GO:0005524">
    <property type="term" value="F:ATP binding"/>
    <property type="evidence" value="ECO:0007669"/>
    <property type="project" value="UniProtKB-KW"/>
</dbReference>
<protein>
    <recommendedName>
        <fullName evidence="1">tRNA-uridine 2-sulfurtransferase</fullName>
        <ecNumber evidence="1">2.8.1.13</ecNumber>
    </recommendedName>
</protein>
<dbReference type="SUPFAM" id="SSF52402">
    <property type="entry name" value="Adenine nucleotide alpha hydrolases-like"/>
    <property type="match status" value="1"/>
</dbReference>
<keyword evidence="8" id="KW-1015">Disulfide bond</keyword>
<evidence type="ECO:0000256" key="7">
    <source>
        <dbReference type="ARBA" id="ARBA00022884"/>
    </source>
</evidence>
<keyword evidence="5" id="KW-0547">Nucleotide-binding</keyword>
<dbReference type="GO" id="GO:0002143">
    <property type="term" value="P:tRNA wobble position uridine thiolation"/>
    <property type="evidence" value="ECO:0007669"/>
    <property type="project" value="TreeGrafter"/>
</dbReference>
<dbReference type="Pfam" id="PF03054">
    <property type="entry name" value="tRNA_Me_trans"/>
    <property type="match status" value="1"/>
</dbReference>
<dbReference type="Gene3D" id="3.40.50.620">
    <property type="entry name" value="HUPs"/>
    <property type="match status" value="1"/>
</dbReference>
<evidence type="ECO:0000256" key="9">
    <source>
        <dbReference type="ARBA" id="ARBA00051542"/>
    </source>
</evidence>
<dbReference type="InterPro" id="IPR004506">
    <property type="entry name" value="MnmA-like"/>
</dbReference>
<evidence type="ECO:0000256" key="8">
    <source>
        <dbReference type="ARBA" id="ARBA00023157"/>
    </source>
</evidence>
<evidence type="ECO:0000313" key="13">
    <source>
        <dbReference type="Proteomes" id="UP001055185"/>
    </source>
</evidence>
<dbReference type="Proteomes" id="UP001055185">
    <property type="component" value="Unassembled WGS sequence"/>
</dbReference>
<dbReference type="AlphaFoldDB" id="A0AA37MXY9"/>
<reference evidence="12" key="1">
    <citation type="journal article" date="2022" name="Int. J. Syst. Evol. Microbiol.">
        <title>Genome-based, phenotypic and chemotaxonomic classification of Faecalibacterium strains: proposal of three novel species Faecalibacterium duncaniae sp. nov., Faecalibacterium hattorii sp. nov. and Faecalibacterium gallinarum sp. nov. .</title>
        <authorList>
            <person name="Sakamoto M."/>
            <person name="Sakurai N."/>
            <person name="Tanno H."/>
            <person name="Iino T."/>
            <person name="Ohkuma M."/>
            <person name="Endo A."/>
        </authorList>
    </citation>
    <scope>NUCLEOTIDE SEQUENCE</scope>
    <source>
        <strain evidence="12">JCM 17207</strain>
    </source>
</reference>
<keyword evidence="2" id="KW-0820">tRNA-binding</keyword>
<dbReference type="PANTHER" id="PTHR11933">
    <property type="entry name" value="TRNA 5-METHYLAMINOMETHYL-2-THIOURIDYLATE -METHYLTRANSFERASE"/>
    <property type="match status" value="1"/>
</dbReference>
<dbReference type="GO" id="GO:0000049">
    <property type="term" value="F:tRNA binding"/>
    <property type="evidence" value="ECO:0007669"/>
    <property type="project" value="UniProtKB-KW"/>
</dbReference>
<dbReference type="Pfam" id="PF20258">
    <property type="entry name" value="tRNA_Me_trans_C"/>
    <property type="match status" value="1"/>
</dbReference>
<comment type="catalytic activity">
    <reaction evidence="9">
        <text>S-sulfanyl-L-cysteinyl-[protein] + uridine(34) in tRNA + AH2 + ATP = 2-thiouridine(34) in tRNA + L-cysteinyl-[protein] + A + AMP + diphosphate + H(+)</text>
        <dbReference type="Rhea" id="RHEA:47032"/>
        <dbReference type="Rhea" id="RHEA-COMP:10131"/>
        <dbReference type="Rhea" id="RHEA-COMP:11726"/>
        <dbReference type="Rhea" id="RHEA-COMP:11727"/>
        <dbReference type="Rhea" id="RHEA-COMP:11728"/>
        <dbReference type="ChEBI" id="CHEBI:13193"/>
        <dbReference type="ChEBI" id="CHEBI:15378"/>
        <dbReference type="ChEBI" id="CHEBI:17499"/>
        <dbReference type="ChEBI" id="CHEBI:29950"/>
        <dbReference type="ChEBI" id="CHEBI:30616"/>
        <dbReference type="ChEBI" id="CHEBI:33019"/>
        <dbReference type="ChEBI" id="CHEBI:61963"/>
        <dbReference type="ChEBI" id="CHEBI:65315"/>
        <dbReference type="ChEBI" id="CHEBI:87170"/>
        <dbReference type="ChEBI" id="CHEBI:456215"/>
        <dbReference type="EC" id="2.8.1.13"/>
    </reaction>
</comment>
<keyword evidence="7" id="KW-0694">RNA-binding</keyword>
<feature type="domain" description="tRNA-specific 2-thiouridylase MnmA-like central" evidence="11">
    <location>
        <begin position="219"/>
        <end position="264"/>
    </location>
</feature>
<evidence type="ECO:0000256" key="6">
    <source>
        <dbReference type="ARBA" id="ARBA00022840"/>
    </source>
</evidence>
<comment type="caution">
    <text evidence="12">The sequence shown here is derived from an EMBL/GenBank/DDBJ whole genome shotgun (WGS) entry which is preliminary data.</text>
</comment>
<evidence type="ECO:0000256" key="5">
    <source>
        <dbReference type="ARBA" id="ARBA00022741"/>
    </source>
</evidence>
<dbReference type="GO" id="GO:0103016">
    <property type="term" value="F:tRNA-uridine 2-sulfurtransferase activity"/>
    <property type="evidence" value="ECO:0007669"/>
    <property type="project" value="UniProtKB-EC"/>
</dbReference>
<feature type="domain" description="tRNA-specific 2-thiouridylase MnmA-like C-terminal" evidence="10">
    <location>
        <begin position="297"/>
        <end position="351"/>
    </location>
</feature>
<sequence>MQDVFLPGNGFDTYEAQDKVLVGMSGGVDSSVAVRILQQQGFAVTGAVIRFSPAHEGAVEAARRSAEQLGIECVVLDAQDLFEKEVIRPFCADYCAGRTPNPCVMCNPAVKFAALLEAANRMGISYIATGHYARVEVDEDGVCRIHRPASLARDQSYMLCRLDQKVLSRLILPLGEFEKEDIREMARDFGLDCADAPDSMEICFIPEGDYAGYITRRGLTGKAGHFLSPDGADLGPHKGVLHYTIGQRKGLGLALGEPVFIKSILENGDIQLARAGQEYFRTVTLRDIATADGQPLAAGTYLVKVRSAAALTPAEFDGRDTLTFPEPVRAPAPGQTAALYRDGAVLGGGFIASAME</sequence>
<dbReference type="Pfam" id="PF20259">
    <property type="entry name" value="tRNA_Me_trans_M"/>
    <property type="match status" value="1"/>
</dbReference>
<evidence type="ECO:0000256" key="1">
    <source>
        <dbReference type="ARBA" id="ARBA00011949"/>
    </source>
</evidence>
<dbReference type="InterPro" id="IPR023382">
    <property type="entry name" value="MnmA-like_central_sf"/>
</dbReference>
<evidence type="ECO:0000259" key="11">
    <source>
        <dbReference type="Pfam" id="PF20259"/>
    </source>
</evidence>
<gene>
    <name evidence="12" type="primary">mnmA</name>
    <name evidence="12" type="ORF">JCM17207_11690</name>
</gene>
<dbReference type="PANTHER" id="PTHR11933:SF5">
    <property type="entry name" value="MITOCHONDRIAL TRNA-SPECIFIC 2-THIOURIDYLASE 1"/>
    <property type="match status" value="1"/>
</dbReference>
<organism evidence="12 13">
    <name type="scientific">Faecalibacterium gallinarum</name>
    <dbReference type="NCBI Taxonomy" id="2903556"/>
    <lineage>
        <taxon>Bacteria</taxon>
        <taxon>Bacillati</taxon>
        <taxon>Bacillota</taxon>
        <taxon>Clostridia</taxon>
        <taxon>Eubacteriales</taxon>
        <taxon>Oscillospiraceae</taxon>
        <taxon>Faecalibacterium</taxon>
    </lineage>
</organism>
<evidence type="ECO:0000256" key="4">
    <source>
        <dbReference type="ARBA" id="ARBA00022694"/>
    </source>
</evidence>
<keyword evidence="3" id="KW-0808">Transferase</keyword>